<comment type="caution">
    <text evidence="1">The sequence shown here is derived from an EMBL/GenBank/DDBJ whole genome shotgun (WGS) entry which is preliminary data.</text>
</comment>
<gene>
    <name evidence="1" type="ORF">BELL_0209g00120</name>
</gene>
<organism evidence="1 2">
    <name type="scientific">Botrytis elliptica</name>
    <dbReference type="NCBI Taxonomy" id="278938"/>
    <lineage>
        <taxon>Eukaryota</taxon>
        <taxon>Fungi</taxon>
        <taxon>Dikarya</taxon>
        <taxon>Ascomycota</taxon>
        <taxon>Pezizomycotina</taxon>
        <taxon>Leotiomycetes</taxon>
        <taxon>Helotiales</taxon>
        <taxon>Sclerotiniaceae</taxon>
        <taxon>Botrytis</taxon>
    </lineage>
</organism>
<evidence type="ECO:0000313" key="2">
    <source>
        <dbReference type="Proteomes" id="UP000297229"/>
    </source>
</evidence>
<dbReference type="EMBL" id="PQXM01000208">
    <property type="protein sequence ID" value="TGO75520.1"/>
    <property type="molecule type" value="Genomic_DNA"/>
</dbReference>
<sequence>MSIHNCAMSLHRFKFLIQEKPGVVTYKLPVRIPAAASPVTARPRIKHEETGATAQRIEPIQKTRRLQV</sequence>
<accession>A0A4Z1JV53</accession>
<proteinExistence type="predicted"/>
<dbReference type="Proteomes" id="UP000297229">
    <property type="component" value="Unassembled WGS sequence"/>
</dbReference>
<keyword evidence="2" id="KW-1185">Reference proteome</keyword>
<dbReference type="AlphaFoldDB" id="A0A4Z1JV53"/>
<reference evidence="1 2" key="1">
    <citation type="submission" date="2017-12" db="EMBL/GenBank/DDBJ databases">
        <title>Comparative genomics of Botrytis spp.</title>
        <authorList>
            <person name="Valero-Jimenez C.A."/>
            <person name="Tapia P."/>
            <person name="Veloso J."/>
            <person name="Silva-Moreno E."/>
            <person name="Staats M."/>
            <person name="Valdes J.H."/>
            <person name="Van Kan J.A.L."/>
        </authorList>
    </citation>
    <scope>NUCLEOTIDE SEQUENCE [LARGE SCALE GENOMIC DNA]</scope>
    <source>
        <strain evidence="1 2">Be9601</strain>
    </source>
</reference>
<name>A0A4Z1JV53_9HELO</name>
<evidence type="ECO:0000313" key="1">
    <source>
        <dbReference type="EMBL" id="TGO75520.1"/>
    </source>
</evidence>
<protein>
    <submittedName>
        <fullName evidence="1">Uncharacterized protein</fullName>
    </submittedName>
</protein>